<evidence type="ECO:0000313" key="1">
    <source>
        <dbReference type="EMBL" id="UUC46758.1"/>
    </source>
</evidence>
<evidence type="ECO:0000313" key="2">
    <source>
        <dbReference type="Proteomes" id="UP001059844"/>
    </source>
</evidence>
<protein>
    <submittedName>
        <fullName evidence="1">Uncharacterized protein</fullName>
    </submittedName>
</protein>
<dbReference type="EMBL" id="CP101751">
    <property type="protein sequence ID" value="UUC46758.1"/>
    <property type="molecule type" value="Genomic_DNA"/>
</dbReference>
<name>A0ABY5IYF2_9FLAO</name>
<reference evidence="1" key="1">
    <citation type="submission" date="2022-07" db="EMBL/GenBank/DDBJ databases">
        <title>Isolation, identification, and degradation of a PFOSA degrading strain from sewage treatment plant.</title>
        <authorList>
            <person name="Zhang L."/>
            <person name="Huo Y."/>
        </authorList>
    </citation>
    <scope>NUCLEOTIDE SEQUENCE</scope>
    <source>
        <strain evidence="1">C1</strain>
    </source>
</reference>
<dbReference type="Proteomes" id="UP001059844">
    <property type="component" value="Chromosome"/>
</dbReference>
<proteinExistence type="predicted"/>
<sequence>MKRNILKAKINRNGLKKYAGTYFRDHESQVCRLLSEEGKAALFGIEREDGVYTLIGEESVYFSAVSGQKGEIPLAVFSAALQLNALSKGKSGDFEFVAMNDQKELVWLYNKATMEALWNIILWLESLNEEKKVNIK</sequence>
<keyword evidence="2" id="KW-1185">Reference proteome</keyword>
<organism evidence="1 2">
    <name type="scientific">Flavobacterium cerinum</name>
    <dbReference type="NCBI Taxonomy" id="2502784"/>
    <lineage>
        <taxon>Bacteria</taxon>
        <taxon>Pseudomonadati</taxon>
        <taxon>Bacteroidota</taxon>
        <taxon>Flavobacteriia</taxon>
        <taxon>Flavobacteriales</taxon>
        <taxon>Flavobacteriaceae</taxon>
        <taxon>Flavobacterium</taxon>
    </lineage>
</organism>
<dbReference type="RefSeq" id="WP_256552413.1">
    <property type="nucleotide sequence ID" value="NZ_CP101751.1"/>
</dbReference>
<accession>A0ABY5IYF2</accession>
<gene>
    <name evidence="1" type="ORF">NOX80_06040</name>
</gene>